<keyword evidence="1" id="KW-1133">Transmembrane helix</keyword>
<feature type="transmembrane region" description="Helical" evidence="1">
    <location>
        <begin position="42"/>
        <end position="60"/>
    </location>
</feature>
<protein>
    <recommendedName>
        <fullName evidence="4">VanZ family protein</fullName>
    </recommendedName>
</protein>
<evidence type="ECO:0008006" key="4">
    <source>
        <dbReference type="Google" id="ProtNLM"/>
    </source>
</evidence>
<keyword evidence="1" id="KW-0472">Membrane</keyword>
<dbReference type="NCBIfam" id="NF037970">
    <property type="entry name" value="vanZ_1"/>
    <property type="match status" value="1"/>
</dbReference>
<accession>A0ABP7PWG5</accession>
<feature type="transmembrane region" description="Helical" evidence="1">
    <location>
        <begin position="109"/>
        <end position="127"/>
    </location>
</feature>
<dbReference type="EMBL" id="BAAAZC010000015">
    <property type="protein sequence ID" value="GAA3972286.1"/>
    <property type="molecule type" value="Genomic_DNA"/>
</dbReference>
<dbReference type="PANTHER" id="PTHR28008">
    <property type="entry name" value="DOMAIN PROTEIN, PUTATIVE (AFU_ORTHOLOGUE AFUA_3G10980)-RELATED"/>
    <property type="match status" value="1"/>
</dbReference>
<keyword evidence="3" id="KW-1185">Reference proteome</keyword>
<feature type="transmembrane region" description="Helical" evidence="1">
    <location>
        <begin position="72"/>
        <end position="89"/>
    </location>
</feature>
<keyword evidence="1" id="KW-0812">Transmembrane</keyword>
<dbReference type="Proteomes" id="UP001500742">
    <property type="component" value="Unassembled WGS sequence"/>
</dbReference>
<dbReference type="PANTHER" id="PTHR28008:SF1">
    <property type="entry name" value="DOMAIN PROTEIN, PUTATIVE (AFU_ORTHOLOGUE AFUA_3G10980)-RELATED"/>
    <property type="match status" value="1"/>
</dbReference>
<evidence type="ECO:0000256" key="1">
    <source>
        <dbReference type="SAM" id="Phobius"/>
    </source>
</evidence>
<dbReference type="RefSeq" id="WP_259091519.1">
    <property type="nucleotide sequence ID" value="NZ_BAAAZC010000015.1"/>
</dbReference>
<organism evidence="2 3">
    <name type="scientific">Mucilaginibacter dorajii</name>
    <dbReference type="NCBI Taxonomy" id="692994"/>
    <lineage>
        <taxon>Bacteria</taxon>
        <taxon>Pseudomonadati</taxon>
        <taxon>Bacteroidota</taxon>
        <taxon>Sphingobacteriia</taxon>
        <taxon>Sphingobacteriales</taxon>
        <taxon>Sphingobacteriaceae</taxon>
        <taxon>Mucilaginibacter</taxon>
    </lineage>
</organism>
<evidence type="ECO:0000313" key="2">
    <source>
        <dbReference type="EMBL" id="GAA3972286.1"/>
    </source>
</evidence>
<sequence length="131" mass="14684">MKATLKYYGPAILWALFILIICAVDLKSESESPLFFAGFDKLTHTGLFFTLTVLCCNAFIRQQKPISFPYKQLAVVTILAIFYGGLIEILQLKVFTWRDADWNDLFCDVLGVCMGVFGVMLTIGAIGNEKK</sequence>
<feature type="transmembrane region" description="Helical" evidence="1">
    <location>
        <begin position="7"/>
        <end position="26"/>
    </location>
</feature>
<reference evidence="3" key="1">
    <citation type="journal article" date="2019" name="Int. J. Syst. Evol. Microbiol.">
        <title>The Global Catalogue of Microorganisms (GCM) 10K type strain sequencing project: providing services to taxonomists for standard genome sequencing and annotation.</title>
        <authorList>
            <consortium name="The Broad Institute Genomics Platform"/>
            <consortium name="The Broad Institute Genome Sequencing Center for Infectious Disease"/>
            <person name="Wu L."/>
            <person name="Ma J."/>
        </authorList>
    </citation>
    <scope>NUCLEOTIDE SEQUENCE [LARGE SCALE GENOMIC DNA]</scope>
    <source>
        <strain evidence="3">JCM 16601</strain>
    </source>
</reference>
<proteinExistence type="predicted"/>
<name>A0ABP7PWG5_9SPHI</name>
<evidence type="ECO:0000313" key="3">
    <source>
        <dbReference type="Proteomes" id="UP001500742"/>
    </source>
</evidence>
<gene>
    <name evidence="2" type="ORF">GCM10022210_22470</name>
</gene>
<comment type="caution">
    <text evidence="2">The sequence shown here is derived from an EMBL/GenBank/DDBJ whole genome shotgun (WGS) entry which is preliminary data.</text>
</comment>